<dbReference type="Proteomes" id="UP000707206">
    <property type="component" value="Unassembled WGS sequence"/>
</dbReference>
<evidence type="ECO:0000256" key="1">
    <source>
        <dbReference type="ARBA" id="ARBA00022679"/>
    </source>
</evidence>
<dbReference type="Pfam" id="PF13302">
    <property type="entry name" value="Acetyltransf_3"/>
    <property type="match status" value="1"/>
</dbReference>
<dbReference type="PROSITE" id="PS51186">
    <property type="entry name" value="GNAT"/>
    <property type="match status" value="1"/>
</dbReference>
<organism evidence="5 6">
    <name type="scientific">Pelagihabitans pacificus</name>
    <dbReference type="NCBI Taxonomy" id="2696054"/>
    <lineage>
        <taxon>Bacteria</taxon>
        <taxon>Pseudomonadati</taxon>
        <taxon>Bacteroidota</taxon>
        <taxon>Flavobacteriia</taxon>
        <taxon>Flavobacteriales</taxon>
        <taxon>Flavobacteriaceae</taxon>
        <taxon>Pelagihabitans</taxon>
    </lineage>
</organism>
<keyword evidence="1" id="KW-0808">Transferase</keyword>
<keyword evidence="6" id="KW-1185">Reference proteome</keyword>
<dbReference type="SUPFAM" id="SSF55729">
    <property type="entry name" value="Acyl-CoA N-acyltransferases (Nat)"/>
    <property type="match status" value="1"/>
</dbReference>
<keyword evidence="2" id="KW-0012">Acyltransferase</keyword>
<feature type="domain" description="N-acetyltransferase" evidence="4">
    <location>
        <begin position="6"/>
        <end position="170"/>
    </location>
</feature>
<dbReference type="PANTHER" id="PTHR43792:SF8">
    <property type="entry name" value="[RIBOSOMAL PROTEIN US5]-ALANINE N-ACETYLTRANSFERASE"/>
    <property type="match status" value="1"/>
</dbReference>
<comment type="similarity">
    <text evidence="3">Belongs to the acetyltransferase family. RimJ subfamily.</text>
</comment>
<evidence type="ECO:0000313" key="6">
    <source>
        <dbReference type="Proteomes" id="UP000707206"/>
    </source>
</evidence>
<accession>A0A967E4Y3</accession>
<evidence type="ECO:0000256" key="2">
    <source>
        <dbReference type="ARBA" id="ARBA00023315"/>
    </source>
</evidence>
<evidence type="ECO:0000313" key="5">
    <source>
        <dbReference type="EMBL" id="NHF58862.1"/>
    </source>
</evidence>
<dbReference type="GO" id="GO:0016747">
    <property type="term" value="F:acyltransferase activity, transferring groups other than amino-acyl groups"/>
    <property type="evidence" value="ECO:0007669"/>
    <property type="project" value="InterPro"/>
</dbReference>
<dbReference type="PANTHER" id="PTHR43792">
    <property type="entry name" value="GNAT FAMILY, PUTATIVE (AFU_ORTHOLOGUE AFUA_3G00765)-RELATED-RELATED"/>
    <property type="match status" value="1"/>
</dbReference>
<dbReference type="InterPro" id="IPR000182">
    <property type="entry name" value="GNAT_dom"/>
</dbReference>
<dbReference type="InterPro" id="IPR016181">
    <property type="entry name" value="Acyl_CoA_acyltransferase"/>
</dbReference>
<dbReference type="AlphaFoldDB" id="A0A967E4Y3"/>
<name>A0A967E4Y3_9FLAO</name>
<sequence>METKIIRIRQLELSDTSQLAALANNKNIWDNLRDYFPHPYTQNDAKFFIELSGKQKPTHNFAVEFNGELCGVVGLVAQKDVYKKTAEIGYWIGEGFWGKGIASEAVRLLTAYGFSVLGFVRIFSGVFEYNIASMKVLEKSGFKKEAIFKDAIYKNGKIYNEHRYYLLNREHAV</sequence>
<reference evidence="5" key="1">
    <citation type="submission" date="2019-07" db="EMBL/GenBank/DDBJ databases">
        <authorList>
            <person name="De-Chao Zhang Q."/>
        </authorList>
    </citation>
    <scope>NUCLEOTIDE SEQUENCE</scope>
    <source>
        <strain evidence="5">TP-CH-4</strain>
    </source>
</reference>
<dbReference type="RefSeq" id="WP_152573326.1">
    <property type="nucleotide sequence ID" value="NZ_VIKU02000001.1"/>
</dbReference>
<gene>
    <name evidence="5" type="ORF">FK220_005895</name>
</gene>
<proteinExistence type="inferred from homology"/>
<evidence type="ECO:0000259" key="4">
    <source>
        <dbReference type="PROSITE" id="PS51186"/>
    </source>
</evidence>
<dbReference type="Gene3D" id="3.40.630.30">
    <property type="match status" value="1"/>
</dbReference>
<dbReference type="InterPro" id="IPR051531">
    <property type="entry name" value="N-acetyltransferase"/>
</dbReference>
<evidence type="ECO:0000256" key="3">
    <source>
        <dbReference type="ARBA" id="ARBA00038502"/>
    </source>
</evidence>
<protein>
    <submittedName>
        <fullName evidence="5">GNAT family N-acetyltransferase</fullName>
    </submittedName>
</protein>
<comment type="caution">
    <text evidence="5">The sequence shown here is derived from an EMBL/GenBank/DDBJ whole genome shotgun (WGS) entry which is preliminary data.</text>
</comment>
<reference evidence="5" key="2">
    <citation type="submission" date="2020-03" db="EMBL/GenBank/DDBJ databases">
        <title>Flavobacteriaceae bacterium strain TP-CH-4, a member of the family Flavobacteriaceae isolated from a deep-sea seamount.</title>
        <authorList>
            <person name="Zhang D.-C."/>
        </authorList>
    </citation>
    <scope>NUCLEOTIDE SEQUENCE</scope>
    <source>
        <strain evidence="5">TP-CH-4</strain>
    </source>
</reference>
<dbReference type="EMBL" id="VIKU02000001">
    <property type="protein sequence ID" value="NHF58862.1"/>
    <property type="molecule type" value="Genomic_DNA"/>
</dbReference>